<feature type="region of interest" description="Disordered" evidence="6">
    <location>
        <begin position="491"/>
        <end position="519"/>
    </location>
</feature>
<keyword evidence="3" id="KW-0067">ATP-binding</keyword>
<evidence type="ECO:0000256" key="3">
    <source>
        <dbReference type="ARBA" id="ARBA00022840"/>
    </source>
</evidence>
<dbReference type="PANTHER" id="PTHR24115:SF600">
    <property type="entry name" value="KINESIN-LIKE PROTEIN KIF23"/>
    <property type="match status" value="1"/>
</dbReference>
<sequence length="626" mass="71537">MAEYELACKQYDCACFPFSDEETDIESPGLMKISCRIENLGMDGKSGCLKLASYKSLYISSSEDNSDDSEAFPVLENVVDGFNAFILIYGTKNTGKETVLFGTAGNPGLIPKSVQTLCNSIQYTQAKRFNIVPDEMNSFKVLNDKQAQLARDAEQKRKVKASRLRKQVPMYKLSFLNVGMYTDVDDAYIYSIFFSYVYIYKNIIYDLLDETGKLMGGKVLKSDQAGNVYIGDVLEVEIRTPSDAYELLSIGQRLKQVYQGIIGDDFANGHSIYNIKVVHLKKGSRDVTSLKCGHLSVVDVHGWEKSNPDSNVDENLQEIISLQDCLKIAKNNYRNHENHTYPHYENNLASLLSSYFKRYRQTKILLCMNPVVQTYEELSVTLGFADTQTETKPNQDLRQIKLKPTWPIIYNDERVPAQNIVLQNTKSPENINSEPSGTIVQKDFKNVIASNEMIRKLLEALHTRTGVLNSIDSEPLKNSFRSHLIALRKQNVRKKERSREKRLMKKPRSVVSTTNRHEESNSFQKPTIYSFYTPLQEHLSRLQKMLDWKINIEIQNQRVILANFKLAEKLTVAHIRSIMNNSDITDVQTKIQQSLEDLADKRQKKTSSVSSETKSKKKRGKKRPYP</sequence>
<evidence type="ECO:0000256" key="6">
    <source>
        <dbReference type="SAM" id="MobiDB-lite"/>
    </source>
</evidence>
<dbReference type="GO" id="GO:0003777">
    <property type="term" value="F:microtubule motor activity"/>
    <property type="evidence" value="ECO:0007669"/>
    <property type="project" value="InterPro"/>
</dbReference>
<dbReference type="SMART" id="SM00129">
    <property type="entry name" value="KISc"/>
    <property type="match status" value="1"/>
</dbReference>
<dbReference type="GO" id="GO:0005871">
    <property type="term" value="C:kinesin complex"/>
    <property type="evidence" value="ECO:0007669"/>
    <property type="project" value="TreeGrafter"/>
</dbReference>
<dbReference type="SUPFAM" id="SSF52540">
    <property type="entry name" value="P-loop containing nucleoside triphosphate hydrolases"/>
    <property type="match status" value="1"/>
</dbReference>
<comment type="caution">
    <text evidence="8">The sequence shown here is derived from an EMBL/GenBank/DDBJ whole genome shotgun (WGS) entry which is preliminary data.</text>
</comment>
<dbReference type="GO" id="GO:0016887">
    <property type="term" value="F:ATP hydrolysis activity"/>
    <property type="evidence" value="ECO:0007669"/>
    <property type="project" value="TreeGrafter"/>
</dbReference>
<evidence type="ECO:0000256" key="5">
    <source>
        <dbReference type="PROSITE-ProRule" id="PRU00283"/>
    </source>
</evidence>
<feature type="compositionally biased region" description="Basic residues" evidence="6">
    <location>
        <begin position="491"/>
        <end position="508"/>
    </location>
</feature>
<evidence type="ECO:0000259" key="7">
    <source>
        <dbReference type="PROSITE" id="PS50067"/>
    </source>
</evidence>
<keyword evidence="4" id="KW-0963">Cytoplasm</keyword>
<organism evidence="8 9">
    <name type="scientific">Popillia japonica</name>
    <name type="common">Japanese beetle</name>
    <dbReference type="NCBI Taxonomy" id="7064"/>
    <lineage>
        <taxon>Eukaryota</taxon>
        <taxon>Metazoa</taxon>
        <taxon>Ecdysozoa</taxon>
        <taxon>Arthropoda</taxon>
        <taxon>Hexapoda</taxon>
        <taxon>Insecta</taxon>
        <taxon>Pterygota</taxon>
        <taxon>Neoptera</taxon>
        <taxon>Endopterygota</taxon>
        <taxon>Coleoptera</taxon>
        <taxon>Polyphaga</taxon>
        <taxon>Scarabaeiformia</taxon>
        <taxon>Scarabaeidae</taxon>
        <taxon>Rutelinae</taxon>
        <taxon>Popillia</taxon>
    </lineage>
</organism>
<dbReference type="PROSITE" id="PS50067">
    <property type="entry name" value="KINESIN_MOTOR_2"/>
    <property type="match status" value="1"/>
</dbReference>
<dbReference type="EMBL" id="JASPKY010000037">
    <property type="protein sequence ID" value="KAK9746807.1"/>
    <property type="molecule type" value="Genomic_DNA"/>
</dbReference>
<dbReference type="PANTHER" id="PTHR24115">
    <property type="entry name" value="KINESIN-RELATED"/>
    <property type="match status" value="1"/>
</dbReference>
<feature type="region of interest" description="Disordered" evidence="6">
    <location>
        <begin position="596"/>
        <end position="626"/>
    </location>
</feature>
<reference evidence="8 9" key="1">
    <citation type="journal article" date="2024" name="BMC Genomics">
        <title>De novo assembly and annotation of Popillia japonica's genome with initial clues to its potential as an invasive pest.</title>
        <authorList>
            <person name="Cucini C."/>
            <person name="Boschi S."/>
            <person name="Funari R."/>
            <person name="Cardaioli E."/>
            <person name="Iannotti N."/>
            <person name="Marturano G."/>
            <person name="Paoli F."/>
            <person name="Bruttini M."/>
            <person name="Carapelli A."/>
            <person name="Frati F."/>
            <person name="Nardi F."/>
        </authorList>
    </citation>
    <scope>NUCLEOTIDE SEQUENCE [LARGE SCALE GENOMIC DNA]</scope>
    <source>
        <strain evidence="8">DMR45628</strain>
    </source>
</reference>
<evidence type="ECO:0000313" key="9">
    <source>
        <dbReference type="Proteomes" id="UP001458880"/>
    </source>
</evidence>
<dbReference type="GO" id="GO:0005634">
    <property type="term" value="C:nucleus"/>
    <property type="evidence" value="ECO:0007669"/>
    <property type="project" value="TreeGrafter"/>
</dbReference>
<comment type="subcellular location">
    <subcellularLocation>
        <location evidence="1">Cytoplasm</location>
        <location evidence="1">Cytoskeleton</location>
    </subcellularLocation>
</comment>
<dbReference type="GO" id="GO:0007018">
    <property type="term" value="P:microtubule-based movement"/>
    <property type="evidence" value="ECO:0007669"/>
    <property type="project" value="InterPro"/>
</dbReference>
<accession>A0AAW1MHE5</accession>
<dbReference type="InterPro" id="IPR001752">
    <property type="entry name" value="Kinesin_motor_dom"/>
</dbReference>
<protein>
    <submittedName>
        <fullName evidence="8">Kinesin motor domain</fullName>
    </submittedName>
</protein>
<gene>
    <name evidence="8" type="ORF">QE152_g5858</name>
</gene>
<evidence type="ECO:0000256" key="4">
    <source>
        <dbReference type="ARBA" id="ARBA00023212"/>
    </source>
</evidence>
<proteinExistence type="inferred from homology"/>
<comment type="caution">
    <text evidence="5">Lacks conserved residue(s) required for the propagation of feature annotation.</text>
</comment>
<feature type="domain" description="Kinesin motor" evidence="7">
    <location>
        <begin position="1"/>
        <end position="391"/>
    </location>
</feature>
<evidence type="ECO:0000256" key="2">
    <source>
        <dbReference type="ARBA" id="ARBA00022741"/>
    </source>
</evidence>
<comment type="similarity">
    <text evidence="5">Belongs to the TRAFAC class myosin-kinesin ATPase superfamily. Kinesin family.</text>
</comment>
<dbReference type="InterPro" id="IPR036961">
    <property type="entry name" value="Kinesin_motor_dom_sf"/>
</dbReference>
<keyword evidence="4" id="KW-0206">Cytoskeleton</keyword>
<dbReference type="Gene3D" id="3.40.850.10">
    <property type="entry name" value="Kinesin motor domain"/>
    <property type="match status" value="1"/>
</dbReference>
<name>A0AAW1MHE5_POPJA</name>
<dbReference type="GO" id="GO:0005524">
    <property type="term" value="F:ATP binding"/>
    <property type="evidence" value="ECO:0007669"/>
    <property type="project" value="UniProtKB-KW"/>
</dbReference>
<dbReference type="GO" id="GO:0005874">
    <property type="term" value="C:microtubule"/>
    <property type="evidence" value="ECO:0007669"/>
    <property type="project" value="TreeGrafter"/>
</dbReference>
<evidence type="ECO:0000256" key="1">
    <source>
        <dbReference type="ARBA" id="ARBA00004245"/>
    </source>
</evidence>
<feature type="compositionally biased region" description="Basic residues" evidence="6">
    <location>
        <begin position="615"/>
        <end position="626"/>
    </location>
</feature>
<dbReference type="AlphaFoldDB" id="A0AAW1MHE5"/>
<keyword evidence="9" id="KW-1185">Reference proteome</keyword>
<keyword evidence="2" id="KW-0547">Nucleotide-binding</keyword>
<dbReference type="Proteomes" id="UP001458880">
    <property type="component" value="Unassembled WGS sequence"/>
</dbReference>
<dbReference type="Pfam" id="PF00225">
    <property type="entry name" value="Kinesin"/>
    <property type="match status" value="1"/>
</dbReference>
<dbReference type="InterPro" id="IPR027417">
    <property type="entry name" value="P-loop_NTPase"/>
</dbReference>
<dbReference type="GO" id="GO:0008017">
    <property type="term" value="F:microtubule binding"/>
    <property type="evidence" value="ECO:0007669"/>
    <property type="project" value="InterPro"/>
</dbReference>
<dbReference type="InterPro" id="IPR027640">
    <property type="entry name" value="Kinesin-like_fam"/>
</dbReference>
<evidence type="ECO:0000313" key="8">
    <source>
        <dbReference type="EMBL" id="KAK9746807.1"/>
    </source>
</evidence>